<dbReference type="GO" id="GO:0051539">
    <property type="term" value="F:4 iron, 4 sulfur cluster binding"/>
    <property type="evidence" value="ECO:0007669"/>
    <property type="project" value="TreeGrafter"/>
</dbReference>
<dbReference type="GO" id="GO:0003913">
    <property type="term" value="F:DNA photolyase activity"/>
    <property type="evidence" value="ECO:0007669"/>
    <property type="project" value="TreeGrafter"/>
</dbReference>
<dbReference type="PANTHER" id="PTHR37822">
    <property type="entry name" value="SPORE PHOTOPRODUCT LYASE-RELATED"/>
    <property type="match status" value="1"/>
</dbReference>
<accession>A0A2A6DX35</accession>
<dbReference type="AlphaFoldDB" id="A0A2A6DX35"/>
<dbReference type="Pfam" id="PF01048">
    <property type="entry name" value="PNP_UDP_1"/>
    <property type="match status" value="1"/>
</dbReference>
<dbReference type="GO" id="GO:0009116">
    <property type="term" value="P:nucleoside metabolic process"/>
    <property type="evidence" value="ECO:0007669"/>
    <property type="project" value="InterPro"/>
</dbReference>
<evidence type="ECO:0000313" key="4">
    <source>
        <dbReference type="Proteomes" id="UP000243688"/>
    </source>
</evidence>
<protein>
    <recommendedName>
        <fullName evidence="2">Nucleoside phosphorylase domain-containing protein</fullName>
    </recommendedName>
</protein>
<gene>
    <name evidence="3" type="ORF">BLM47_12970</name>
</gene>
<dbReference type="InterPro" id="IPR035994">
    <property type="entry name" value="Nucleoside_phosphorylase_sf"/>
</dbReference>
<dbReference type="GO" id="GO:1904047">
    <property type="term" value="F:S-adenosyl-L-methionine binding"/>
    <property type="evidence" value="ECO:0007669"/>
    <property type="project" value="TreeGrafter"/>
</dbReference>
<feature type="domain" description="Nucleoside phosphorylase" evidence="2">
    <location>
        <begin position="6"/>
        <end position="108"/>
    </location>
</feature>
<dbReference type="InterPro" id="IPR049539">
    <property type="entry name" value="SPL"/>
</dbReference>
<evidence type="ECO:0000259" key="2">
    <source>
        <dbReference type="Pfam" id="PF01048"/>
    </source>
</evidence>
<name>A0A2A6DX35_9BACL</name>
<dbReference type="PANTHER" id="PTHR37822:SF2">
    <property type="entry name" value="SPORE PHOTOPRODUCT LYASE"/>
    <property type="match status" value="1"/>
</dbReference>
<dbReference type="GO" id="GO:0042601">
    <property type="term" value="C:endospore-forming forespore"/>
    <property type="evidence" value="ECO:0007669"/>
    <property type="project" value="TreeGrafter"/>
</dbReference>
<evidence type="ECO:0000256" key="1">
    <source>
        <dbReference type="SAM" id="MobiDB-lite"/>
    </source>
</evidence>
<reference evidence="3 4" key="1">
    <citation type="submission" date="2016-12" db="EMBL/GenBank/DDBJ databases">
        <title>Candidatus Reconcilibacillus cellulovorans genome.</title>
        <authorList>
            <person name="Kolinko S."/>
            <person name="Wu Y.-W."/>
            <person name="Tachea F."/>
            <person name="Denzel E."/>
            <person name="Hiras J."/>
            <person name="Baecker N."/>
            <person name="Chan L.J."/>
            <person name="Eichorst S.A."/>
            <person name="Frey D."/>
            <person name="Adams P.D."/>
            <person name="Pray T."/>
            <person name="Tanjore D."/>
            <person name="Petzold C.J."/>
            <person name="Gladden J.M."/>
            <person name="Simmons B.A."/>
            <person name="Singer S.W."/>
        </authorList>
    </citation>
    <scope>NUCLEOTIDE SEQUENCE [LARGE SCALE GENOMIC DNA]</scope>
    <source>
        <strain evidence="3">JTherm</strain>
    </source>
</reference>
<comment type="caution">
    <text evidence="3">The sequence shown here is derived from an EMBL/GenBank/DDBJ whole genome shotgun (WGS) entry which is preliminary data.</text>
</comment>
<dbReference type="Proteomes" id="UP000243688">
    <property type="component" value="Unassembled WGS sequence"/>
</dbReference>
<dbReference type="EMBL" id="MOXJ01000044">
    <property type="protein sequence ID" value="PDO09351.1"/>
    <property type="molecule type" value="Genomic_DNA"/>
</dbReference>
<organism evidence="3 4">
    <name type="scientific">Candidatus Reconcilbacillus cellulovorans</name>
    <dbReference type="NCBI Taxonomy" id="1906605"/>
    <lineage>
        <taxon>Bacteria</taxon>
        <taxon>Bacillati</taxon>
        <taxon>Bacillota</taxon>
        <taxon>Bacilli</taxon>
        <taxon>Bacillales</taxon>
        <taxon>Paenibacillaceae</taxon>
        <taxon>Candidatus Reconcilbacillus</taxon>
    </lineage>
</organism>
<sequence length="324" mass="35366">MRVIYVTVALFAEAKPIVDRFRLKKTAIQPAGKFQTFAGDGMALVVGGTGALAAAVATAALLSARPPEEGDVFLNIGLCGAVDPGLEVRQAILAHKIVHRETGRAYYPDVLVRHPFREAVVETVPRVVRRVPARTADAVDMEAAGCFEAASAFLPPHRLAFVKIVSDRVEVGDGEVEHGGPCDGSADRRAAVGGNGMTAERVAELVEACLDDLEDWLFQWAVSGKTALDGRPTVDGAESRPPSAPPDRDEEQLVALVGDRLRLTETMRCELRRLVRHYRLRTGRLPTWLLDRTDPPPNSKQEVKARFEQIRNEFLSSAFFASLH</sequence>
<dbReference type="SUPFAM" id="SSF53167">
    <property type="entry name" value="Purine and uridine phosphorylases"/>
    <property type="match status" value="1"/>
</dbReference>
<feature type="region of interest" description="Disordered" evidence="1">
    <location>
        <begin position="229"/>
        <end position="249"/>
    </location>
</feature>
<dbReference type="InterPro" id="IPR000845">
    <property type="entry name" value="Nucleoside_phosphorylase_d"/>
</dbReference>
<dbReference type="Gene3D" id="3.40.50.1580">
    <property type="entry name" value="Nucleoside phosphorylase domain"/>
    <property type="match status" value="1"/>
</dbReference>
<proteinExistence type="predicted"/>
<evidence type="ECO:0000313" key="3">
    <source>
        <dbReference type="EMBL" id="PDO09351.1"/>
    </source>
</evidence>